<protein>
    <submittedName>
        <fullName evidence="2">Uncharacterized protein</fullName>
    </submittedName>
</protein>
<evidence type="ECO:0000313" key="2">
    <source>
        <dbReference type="EMBL" id="DAE92258.1"/>
    </source>
</evidence>
<keyword evidence="1" id="KW-0812">Transmembrane</keyword>
<sequence>MENAARALTMAAGVLIGIMIISIAVYLFTSLGNTSSEIYSKVEQTKIDKFNSQFLKYYRLDTCTAHDIVSIANLAKNSNEYYELEEGSGYNYYVNVIVEDYIDNNGSATTELNFEKLDDAKYTEFIQNNSTVEEKGKIKEIKYFTCTNISQSNITGRVYQITFEAN</sequence>
<reference evidence="2" key="1">
    <citation type="journal article" date="2021" name="Proc. Natl. Acad. Sci. U.S.A.">
        <title>A Catalog of Tens of Thousands of Viruses from Human Metagenomes Reveals Hidden Associations with Chronic Diseases.</title>
        <authorList>
            <person name="Tisza M.J."/>
            <person name="Buck C.B."/>
        </authorList>
    </citation>
    <scope>NUCLEOTIDE SEQUENCE</scope>
    <source>
        <strain evidence="2">CtES717</strain>
    </source>
</reference>
<accession>A0A8S5RSD4</accession>
<organism evidence="2">
    <name type="scientific">Siphoviridae sp. ctES717</name>
    <dbReference type="NCBI Taxonomy" id="2827564"/>
    <lineage>
        <taxon>Viruses</taxon>
        <taxon>Duplodnaviria</taxon>
        <taxon>Heunggongvirae</taxon>
        <taxon>Uroviricota</taxon>
        <taxon>Caudoviricetes</taxon>
    </lineage>
</organism>
<name>A0A8S5RSD4_9CAUD</name>
<proteinExistence type="predicted"/>
<dbReference type="EMBL" id="BK057795">
    <property type="protein sequence ID" value="DAE92258.1"/>
    <property type="molecule type" value="Genomic_DNA"/>
</dbReference>
<keyword evidence="1" id="KW-1133">Transmembrane helix</keyword>
<keyword evidence="1" id="KW-0472">Membrane</keyword>
<feature type="transmembrane region" description="Helical" evidence="1">
    <location>
        <begin position="7"/>
        <end position="28"/>
    </location>
</feature>
<evidence type="ECO:0000256" key="1">
    <source>
        <dbReference type="SAM" id="Phobius"/>
    </source>
</evidence>